<dbReference type="Pfam" id="PF00668">
    <property type="entry name" value="Condensation"/>
    <property type="match status" value="2"/>
</dbReference>
<dbReference type="Gene3D" id="3.30.300.30">
    <property type="match status" value="1"/>
</dbReference>
<dbReference type="InterPro" id="IPR023213">
    <property type="entry name" value="CAT-like_dom_sf"/>
</dbReference>
<dbReference type="PANTHER" id="PTHR45527:SF1">
    <property type="entry name" value="FATTY ACID SYNTHASE"/>
    <property type="match status" value="1"/>
</dbReference>
<keyword evidence="3" id="KW-1185">Reference proteome</keyword>
<dbReference type="PROSITE" id="PS51383">
    <property type="entry name" value="YJEF_C_3"/>
    <property type="match status" value="1"/>
</dbReference>
<organism evidence="2 3">
    <name type="scientific">Streptomyces zhihengii</name>
    <dbReference type="NCBI Taxonomy" id="1818004"/>
    <lineage>
        <taxon>Bacteria</taxon>
        <taxon>Bacillati</taxon>
        <taxon>Actinomycetota</taxon>
        <taxon>Actinomycetes</taxon>
        <taxon>Kitasatosporales</taxon>
        <taxon>Streptomycetaceae</taxon>
        <taxon>Streptomyces</taxon>
    </lineage>
</organism>
<evidence type="ECO:0000313" key="2">
    <source>
        <dbReference type="EMBL" id="MBM9618217.1"/>
    </source>
</evidence>
<dbReference type="PANTHER" id="PTHR45527">
    <property type="entry name" value="NONRIBOSOMAL PEPTIDE SYNTHETASE"/>
    <property type="match status" value="1"/>
</dbReference>
<comment type="caution">
    <text evidence="2">The sequence shown here is derived from an EMBL/GenBank/DDBJ whole genome shotgun (WGS) entry which is preliminary data.</text>
</comment>
<dbReference type="Pfam" id="PF00501">
    <property type="entry name" value="AMP-binding"/>
    <property type="match status" value="1"/>
</dbReference>
<protein>
    <submittedName>
        <fullName evidence="2">AMP-binding protein</fullName>
    </submittedName>
</protein>
<dbReference type="SUPFAM" id="SSF52777">
    <property type="entry name" value="CoA-dependent acyltransferases"/>
    <property type="match status" value="2"/>
</dbReference>
<proteinExistence type="predicted"/>
<dbReference type="SUPFAM" id="SSF56801">
    <property type="entry name" value="Acetyl-CoA synthetase-like"/>
    <property type="match status" value="1"/>
</dbReference>
<accession>A0ABS2UL08</accession>
<evidence type="ECO:0000313" key="3">
    <source>
        <dbReference type="Proteomes" id="UP000664109"/>
    </source>
</evidence>
<dbReference type="RefSeq" id="WP_205372511.1">
    <property type="nucleotide sequence ID" value="NZ_JAFEJA010000001.1"/>
</dbReference>
<dbReference type="Gene3D" id="3.40.50.980">
    <property type="match status" value="2"/>
</dbReference>
<gene>
    <name evidence="2" type="ORF">JE024_05565</name>
</gene>
<sequence>MIGSLMHSSLLRRGDGPAVTGADGRSLDGATLHAAAARLAAALRAQGAGPGHTVAIALPQNVEQVVALAAVVYSGADFALIDLDAPPARAARFLDVLRPSCLVLDTDAPGGHQEELARTATAVVPVRTAYGPGAGDIPFEPSFTPGGYCVQTSGTTGEPKVLRVDGAALENRLRWGQGAYPLGPDDVLLSTSRPSFDFYVWEVTAALCFGPRLVLTTAFEAASAETLLGRCEDEGATAVHFFPRMLDEFSDLAASSGGCPGLRRVFSGGAPLSGATLAKARAALPNATVLNQYGPAECCIDVSWLVCGEEHERCSTVPVGRPVDRTTLTVVDSALRPVPTGVVGEILIGGIAARTTRVLAGEVPGRFVPTDVTAGEVAYRSGDFGRLDEDGLLHWVGRQDNEFKIHGARVDLAEVTAAVRGVGGVTDCHVYPTGAADGGITLGAVVESSEVTAAACRSRLAAVLPLYMVPTVLRVVERLPRTAKLEIDVPRLTEECGLRPLPPRQPSAPAGAAGTPAARRAGWAAVRPVSLPEERLIGMRRIPGRPPHLMVANHLVIRGALDLPRLTTALRELVARHSILRTTYAELDGRVVAVVHEGPADDVVEVRPLNGVLDDRAAAEHVQRALRDEEKRFSDPDRQSMMRAVVYRRAPELFSLLLIFDHIAVDERSKAMLQEELALLYQGDGHKLGPAVPYDPARIRGDFPPAREVPVLLAALDPLPPRVLPSPDPVADPAAFRAGSHEFDLLGDRRHEIDGLVRRLRCTRFELLLASFFRAMKQFADEDDILVVAPADTRGTVEDFETVGFFQNLVPLRSRTPADADPWRLVDDCKQAVRAALGHRDHPVALLTEEFRDPAVTAARRNPIWQIVFVPTAMQVDANWALEGLEVADVPLHLTETGLELMAEVSDTAAGLKAAFRYALGAMEAHDAERLAVLWTRSLEWALDEVAATAAG</sequence>
<dbReference type="InterPro" id="IPR001242">
    <property type="entry name" value="Condensation_dom"/>
</dbReference>
<dbReference type="Gene3D" id="3.30.559.10">
    <property type="entry name" value="Chloramphenicol acetyltransferase-like domain"/>
    <property type="match status" value="1"/>
</dbReference>
<dbReference type="InterPro" id="IPR045851">
    <property type="entry name" value="AMP-bd_C_sf"/>
</dbReference>
<dbReference type="InterPro" id="IPR000631">
    <property type="entry name" value="CARKD"/>
</dbReference>
<dbReference type="Gene3D" id="2.30.38.10">
    <property type="entry name" value="Luciferase, Domain 3"/>
    <property type="match status" value="1"/>
</dbReference>
<dbReference type="Gene3D" id="3.30.559.30">
    <property type="entry name" value="Nonribosomal peptide synthetase, condensation domain"/>
    <property type="match status" value="1"/>
</dbReference>
<name>A0ABS2UL08_9ACTN</name>
<dbReference type="InterPro" id="IPR000873">
    <property type="entry name" value="AMP-dep_synth/lig_dom"/>
</dbReference>
<evidence type="ECO:0000259" key="1">
    <source>
        <dbReference type="PROSITE" id="PS51383"/>
    </source>
</evidence>
<reference evidence="2 3" key="1">
    <citation type="journal article" date="2016" name="Arch. Microbiol.">
        <title>Streptomyces zhihengii sp. nov., isolated from rhizospheric soil of Psammosilene tunicoides.</title>
        <authorList>
            <person name="Huang M.J."/>
            <person name="Fei J.J."/>
            <person name="Salam N."/>
            <person name="Kim C.J."/>
            <person name="Hozzein W.N."/>
            <person name="Xiao M."/>
            <person name="Huang H.Q."/>
            <person name="Li W.J."/>
        </authorList>
    </citation>
    <scope>NUCLEOTIDE SEQUENCE [LARGE SCALE GENOMIC DNA]</scope>
    <source>
        <strain evidence="2 3">YIM T102</strain>
    </source>
</reference>
<dbReference type="Proteomes" id="UP000664109">
    <property type="component" value="Unassembled WGS sequence"/>
</dbReference>
<feature type="domain" description="YjeF C-terminal" evidence="1">
    <location>
        <begin position="1"/>
        <end position="69"/>
    </location>
</feature>
<dbReference type="EMBL" id="JAFEJA010000001">
    <property type="protein sequence ID" value="MBM9618217.1"/>
    <property type="molecule type" value="Genomic_DNA"/>
</dbReference>